<dbReference type="GeneID" id="90830174"/>
<gene>
    <name evidence="1" type="ORF">I303_107895</name>
</gene>
<dbReference type="KEGG" id="kdj:90830174"/>
<evidence type="ECO:0000313" key="1">
    <source>
        <dbReference type="EMBL" id="WWC65278.1"/>
    </source>
</evidence>
<dbReference type="Proteomes" id="UP000078595">
    <property type="component" value="Chromosome 10"/>
</dbReference>
<accession>A0AAJ8KWP7</accession>
<proteinExistence type="predicted"/>
<organism evidence="1 2">
    <name type="scientific">Kwoniella dejecticola CBS 10117</name>
    <dbReference type="NCBI Taxonomy" id="1296121"/>
    <lineage>
        <taxon>Eukaryota</taxon>
        <taxon>Fungi</taxon>
        <taxon>Dikarya</taxon>
        <taxon>Basidiomycota</taxon>
        <taxon>Agaricomycotina</taxon>
        <taxon>Tremellomycetes</taxon>
        <taxon>Tremellales</taxon>
        <taxon>Cryptococcaceae</taxon>
        <taxon>Kwoniella</taxon>
    </lineage>
</organism>
<reference evidence="1" key="2">
    <citation type="submission" date="2024-02" db="EMBL/GenBank/DDBJ databases">
        <title>Comparative genomics of Cryptococcus and Kwoniella reveals pathogenesis evolution and contrasting modes of karyotype evolution via chromosome fusion or intercentromeric recombination.</title>
        <authorList>
            <person name="Coelho M.A."/>
            <person name="David-Palma M."/>
            <person name="Shea T."/>
            <person name="Bowers K."/>
            <person name="McGinley-Smith S."/>
            <person name="Mohammad A.W."/>
            <person name="Gnirke A."/>
            <person name="Yurkov A.M."/>
            <person name="Nowrousian M."/>
            <person name="Sun S."/>
            <person name="Cuomo C.A."/>
            <person name="Heitman J."/>
        </authorList>
    </citation>
    <scope>NUCLEOTIDE SEQUENCE</scope>
    <source>
        <strain evidence="1">CBS 10117</strain>
    </source>
</reference>
<evidence type="ECO:0000313" key="2">
    <source>
        <dbReference type="Proteomes" id="UP000078595"/>
    </source>
</evidence>
<protein>
    <submittedName>
        <fullName evidence="1">Uncharacterized protein</fullName>
    </submittedName>
</protein>
<reference evidence="1" key="1">
    <citation type="submission" date="2013-07" db="EMBL/GenBank/DDBJ databases">
        <authorList>
            <consortium name="The Broad Institute Genome Sequencing Platform"/>
            <person name="Cuomo C."/>
            <person name="Litvintseva A."/>
            <person name="Chen Y."/>
            <person name="Heitman J."/>
            <person name="Sun S."/>
            <person name="Springer D."/>
            <person name="Dromer F."/>
            <person name="Young S.K."/>
            <person name="Zeng Q."/>
            <person name="Gargeya S."/>
            <person name="Fitzgerald M."/>
            <person name="Abouelleil A."/>
            <person name="Alvarado L."/>
            <person name="Berlin A.M."/>
            <person name="Chapman S.B."/>
            <person name="Dewar J."/>
            <person name="Goldberg J."/>
            <person name="Griggs A."/>
            <person name="Gujja S."/>
            <person name="Hansen M."/>
            <person name="Howarth C."/>
            <person name="Imamovic A."/>
            <person name="Larimer J."/>
            <person name="McCowan C."/>
            <person name="Murphy C."/>
            <person name="Pearson M."/>
            <person name="Priest M."/>
            <person name="Roberts A."/>
            <person name="Saif S."/>
            <person name="Shea T."/>
            <person name="Sykes S."/>
            <person name="Wortman J."/>
            <person name="Nusbaum C."/>
            <person name="Birren B."/>
        </authorList>
    </citation>
    <scope>NUCLEOTIDE SEQUENCE</scope>
    <source>
        <strain evidence="1">CBS 10117</strain>
    </source>
</reference>
<dbReference type="RefSeq" id="XP_065825767.1">
    <property type="nucleotide sequence ID" value="XM_065969695.1"/>
</dbReference>
<name>A0AAJ8KWP7_9TREE</name>
<dbReference type="EMBL" id="CP144539">
    <property type="protein sequence ID" value="WWC65278.1"/>
    <property type="molecule type" value="Genomic_DNA"/>
</dbReference>
<sequence>MTESPAYLSSASALLKSLKSASDPPQPELPLKIDIATAAWQRSSFYIPRKADVLRDWVVESWSRCSKE</sequence>
<dbReference type="AlphaFoldDB" id="A0AAJ8KWP7"/>
<keyword evidence="2" id="KW-1185">Reference proteome</keyword>